<keyword evidence="3" id="KW-0472">Membrane</keyword>
<dbReference type="Proteomes" id="UP000424462">
    <property type="component" value="Chromosome"/>
</dbReference>
<dbReference type="KEGG" id="cok:COCCU_00600"/>
<protein>
    <submittedName>
        <fullName evidence="6">SPFH domain / Band 7 family protein</fullName>
    </submittedName>
</protein>
<dbReference type="InterPro" id="IPR027705">
    <property type="entry name" value="Flotillin_fam"/>
</dbReference>
<evidence type="ECO:0000313" key="6">
    <source>
        <dbReference type="EMBL" id="QGU06088.1"/>
    </source>
</evidence>
<dbReference type="InterPro" id="IPR001107">
    <property type="entry name" value="Band_7"/>
</dbReference>
<evidence type="ECO:0000256" key="1">
    <source>
        <dbReference type="ARBA" id="ARBA00004370"/>
    </source>
</evidence>
<keyword evidence="7" id="KW-1185">Reference proteome</keyword>
<comment type="subcellular location">
    <subcellularLocation>
        <location evidence="1">Membrane</location>
    </subcellularLocation>
</comment>
<feature type="domain" description="Band 7" evidence="5">
    <location>
        <begin position="9"/>
        <end position="188"/>
    </location>
</feature>
<evidence type="ECO:0000313" key="7">
    <source>
        <dbReference type="Proteomes" id="UP000424462"/>
    </source>
</evidence>
<evidence type="ECO:0000256" key="3">
    <source>
        <dbReference type="ARBA" id="ARBA00023136"/>
    </source>
</evidence>
<dbReference type="CDD" id="cd03399">
    <property type="entry name" value="SPFH_flotillin"/>
    <property type="match status" value="1"/>
</dbReference>
<accession>A0A6B8WHU8</accession>
<feature type="region of interest" description="Disordered" evidence="4">
    <location>
        <begin position="351"/>
        <end position="373"/>
    </location>
</feature>
<dbReference type="InterPro" id="IPR036013">
    <property type="entry name" value="Band_7/SPFH_dom_sf"/>
</dbReference>
<dbReference type="PANTHER" id="PTHR13806">
    <property type="entry name" value="FLOTILLIN-RELATED"/>
    <property type="match status" value="1"/>
</dbReference>
<feature type="compositionally biased region" description="Basic and acidic residues" evidence="4">
    <location>
        <begin position="205"/>
        <end position="226"/>
    </location>
</feature>
<feature type="region of interest" description="Disordered" evidence="4">
    <location>
        <begin position="205"/>
        <end position="235"/>
    </location>
</feature>
<organism evidence="6 7">
    <name type="scientific">Corynebacterium occultum</name>
    <dbReference type="NCBI Taxonomy" id="2675219"/>
    <lineage>
        <taxon>Bacteria</taxon>
        <taxon>Bacillati</taxon>
        <taxon>Actinomycetota</taxon>
        <taxon>Actinomycetes</taxon>
        <taxon>Mycobacteriales</taxon>
        <taxon>Corynebacteriaceae</taxon>
        <taxon>Corynebacterium</taxon>
    </lineage>
</organism>
<evidence type="ECO:0000259" key="5">
    <source>
        <dbReference type="Pfam" id="PF01145"/>
    </source>
</evidence>
<dbReference type="PANTHER" id="PTHR13806:SF46">
    <property type="entry name" value="FLOTILLIN-1-RELATED"/>
    <property type="match status" value="1"/>
</dbReference>
<dbReference type="GO" id="GO:0002020">
    <property type="term" value="F:protease binding"/>
    <property type="evidence" value="ECO:0007669"/>
    <property type="project" value="TreeGrafter"/>
</dbReference>
<name>A0A6B8WHU8_9CORY</name>
<dbReference type="RefSeq" id="WP_156229696.1">
    <property type="nucleotide sequence ID" value="NZ_CP046455.1"/>
</dbReference>
<dbReference type="Pfam" id="PF01145">
    <property type="entry name" value="Band_7"/>
    <property type="match status" value="1"/>
</dbReference>
<reference evidence="6 7" key="1">
    <citation type="submission" date="2019-11" db="EMBL/GenBank/DDBJ databases">
        <title>Complete genome sequence of Corynebacterium kalinowskii 1959, a novel Corynebacterium species isolated from soil of a small paddock in Vilsendorf, Germany.</title>
        <authorList>
            <person name="Schaffert L."/>
            <person name="Ruwe M."/>
            <person name="Milse J."/>
            <person name="Hanuschka K."/>
            <person name="Ortseifen V."/>
            <person name="Droste J."/>
            <person name="Brandt D."/>
            <person name="Schlueter L."/>
            <person name="Kutter Y."/>
            <person name="Vinke S."/>
            <person name="Viehoefer P."/>
            <person name="Jacob L."/>
            <person name="Luebke N.-C."/>
            <person name="Schulte-Berndt E."/>
            <person name="Hain C."/>
            <person name="Linder M."/>
            <person name="Schmidt P."/>
            <person name="Wollenschlaeger L."/>
            <person name="Luttermann T."/>
            <person name="Thieme E."/>
            <person name="Hassa J."/>
            <person name="Haak M."/>
            <person name="Wittchen M."/>
            <person name="Mentz A."/>
            <person name="Persicke M."/>
            <person name="Busche T."/>
            <person name="Ruckert C."/>
        </authorList>
    </citation>
    <scope>NUCLEOTIDE SEQUENCE [LARGE SCALE GENOMIC DNA]</scope>
    <source>
        <strain evidence="6 7">2039</strain>
    </source>
</reference>
<sequence>MLYTSPSATEALIVTGGLTKRTPEKPFKIVAGRGVFWLPFFQQVRKLNLGTYSVDVRITAQTAQKIDINVAANAIFRVDPSEEGIVSAARYIEKSDDEIEDIIRKEFDGETRSLIGQMSVEDIITDRMALASEVITNITPKLLSMGWKVDSFQISSITDDNNHIANLSKPELARVEQAAAIAQAEANARVIEKEQEAERLTSQYRRDTDLQVSENTKETAKARAEAEQSGPKAEAEARIEVEEKLSLLAAAQATRREAELETEVIKPAEAAARERLITAEADAEAQRKLAASIASERGILLEKDMLDNLPAIMESLSGALSNGKLTFLGDGEDFNSLIAKLVGTATTLRDTLGDTSQGKLDRTDAPQSTQPEH</sequence>
<dbReference type="AlphaFoldDB" id="A0A6B8WHU8"/>
<dbReference type="EMBL" id="CP046455">
    <property type="protein sequence ID" value="QGU06088.1"/>
    <property type="molecule type" value="Genomic_DNA"/>
</dbReference>
<gene>
    <name evidence="6" type="ORF">COCCU_00600</name>
</gene>
<evidence type="ECO:0000256" key="4">
    <source>
        <dbReference type="SAM" id="MobiDB-lite"/>
    </source>
</evidence>
<dbReference type="GO" id="GO:0005886">
    <property type="term" value="C:plasma membrane"/>
    <property type="evidence" value="ECO:0007669"/>
    <property type="project" value="TreeGrafter"/>
</dbReference>
<evidence type="ECO:0000256" key="2">
    <source>
        <dbReference type="ARBA" id="ARBA00007161"/>
    </source>
</evidence>
<dbReference type="GO" id="GO:0072659">
    <property type="term" value="P:protein localization to plasma membrane"/>
    <property type="evidence" value="ECO:0007669"/>
    <property type="project" value="TreeGrafter"/>
</dbReference>
<proteinExistence type="inferred from homology"/>
<dbReference type="SUPFAM" id="SSF117892">
    <property type="entry name" value="Band 7/SPFH domain"/>
    <property type="match status" value="1"/>
</dbReference>
<dbReference type="Gene3D" id="3.30.479.30">
    <property type="entry name" value="Band 7 domain"/>
    <property type="match status" value="1"/>
</dbReference>
<comment type="similarity">
    <text evidence="2">Belongs to the band 7/mec-2 family. Flotillin subfamily.</text>
</comment>